<keyword evidence="12" id="KW-1185">Reference proteome</keyword>
<feature type="transmembrane region" description="Helical" evidence="10">
    <location>
        <begin position="262"/>
        <end position="282"/>
    </location>
</feature>
<reference evidence="11" key="2">
    <citation type="submission" date="2022-10" db="EMBL/GenBank/DDBJ databases">
        <authorList>
            <person name="Trinh H.N."/>
        </authorList>
    </citation>
    <scope>NUCLEOTIDE SEQUENCE</scope>
    <source>
        <strain evidence="11">RN2-1</strain>
    </source>
</reference>
<evidence type="ECO:0000256" key="9">
    <source>
        <dbReference type="ARBA" id="ARBA00037998"/>
    </source>
</evidence>
<reference evidence="11" key="1">
    <citation type="submission" date="2022-09" db="EMBL/GenBank/DDBJ databases">
        <title>Rhodovastum sp. nov. RN2-1 isolated from soil in Seongnam, South Korea.</title>
        <authorList>
            <person name="Le N.T."/>
        </authorList>
    </citation>
    <scope>NUCLEOTIDE SEQUENCE</scope>
    <source>
        <strain evidence="11">RN2-1</strain>
    </source>
</reference>
<feature type="transmembrane region" description="Helical" evidence="10">
    <location>
        <begin position="180"/>
        <end position="206"/>
    </location>
</feature>
<evidence type="ECO:0000313" key="12">
    <source>
        <dbReference type="Proteomes" id="UP001165679"/>
    </source>
</evidence>
<organism evidence="11 12">
    <name type="scientific">Limobrevibacterium gyesilva</name>
    <dbReference type="NCBI Taxonomy" id="2991712"/>
    <lineage>
        <taxon>Bacteria</taxon>
        <taxon>Pseudomonadati</taxon>
        <taxon>Pseudomonadota</taxon>
        <taxon>Alphaproteobacteria</taxon>
        <taxon>Acetobacterales</taxon>
        <taxon>Acetobacteraceae</taxon>
        <taxon>Limobrevibacterium</taxon>
    </lineage>
</organism>
<dbReference type="Proteomes" id="UP001165679">
    <property type="component" value="Unassembled WGS sequence"/>
</dbReference>
<evidence type="ECO:0000256" key="3">
    <source>
        <dbReference type="ARBA" id="ARBA00022475"/>
    </source>
</evidence>
<evidence type="ECO:0000256" key="4">
    <source>
        <dbReference type="ARBA" id="ARBA00022519"/>
    </source>
</evidence>
<feature type="transmembrane region" description="Helical" evidence="10">
    <location>
        <begin position="294"/>
        <end position="315"/>
    </location>
</feature>
<dbReference type="InterPro" id="IPR001851">
    <property type="entry name" value="ABC_transp_permease"/>
</dbReference>
<keyword evidence="5 10" id="KW-0812">Transmembrane</keyword>
<proteinExistence type="inferred from homology"/>
<evidence type="ECO:0000256" key="7">
    <source>
        <dbReference type="ARBA" id="ARBA00022989"/>
    </source>
</evidence>
<evidence type="ECO:0000256" key="8">
    <source>
        <dbReference type="ARBA" id="ARBA00023136"/>
    </source>
</evidence>
<evidence type="ECO:0000256" key="5">
    <source>
        <dbReference type="ARBA" id="ARBA00022692"/>
    </source>
</evidence>
<dbReference type="GO" id="GO:0015192">
    <property type="term" value="F:L-phenylalanine transmembrane transporter activity"/>
    <property type="evidence" value="ECO:0007669"/>
    <property type="project" value="TreeGrafter"/>
</dbReference>
<keyword evidence="3" id="KW-1003">Cell membrane</keyword>
<dbReference type="InterPro" id="IPR052157">
    <property type="entry name" value="BCAA_transport_permease"/>
</dbReference>
<dbReference type="PANTHER" id="PTHR11795">
    <property type="entry name" value="BRANCHED-CHAIN AMINO ACID TRANSPORT SYSTEM PERMEASE PROTEIN LIVH"/>
    <property type="match status" value="1"/>
</dbReference>
<dbReference type="GO" id="GO:0005886">
    <property type="term" value="C:plasma membrane"/>
    <property type="evidence" value="ECO:0007669"/>
    <property type="project" value="UniProtKB-SubCell"/>
</dbReference>
<comment type="similarity">
    <text evidence="9">Belongs to the binding-protein-dependent transport system permease family. LivHM subfamily.</text>
</comment>
<comment type="caution">
    <text evidence="11">The sequence shown here is derived from an EMBL/GenBank/DDBJ whole genome shotgun (WGS) entry which is preliminary data.</text>
</comment>
<keyword evidence="2" id="KW-0813">Transport</keyword>
<dbReference type="GO" id="GO:0015188">
    <property type="term" value="F:L-isoleucine transmembrane transporter activity"/>
    <property type="evidence" value="ECO:0007669"/>
    <property type="project" value="TreeGrafter"/>
</dbReference>
<name>A0AA42CJC2_9PROT</name>
<dbReference type="GO" id="GO:0042941">
    <property type="term" value="P:D-alanine transmembrane transport"/>
    <property type="evidence" value="ECO:0007669"/>
    <property type="project" value="TreeGrafter"/>
</dbReference>
<keyword evidence="4" id="KW-0997">Cell inner membrane</keyword>
<evidence type="ECO:0000256" key="2">
    <source>
        <dbReference type="ARBA" id="ARBA00022448"/>
    </source>
</evidence>
<dbReference type="CDD" id="cd06582">
    <property type="entry name" value="TM_PBP1_LivH_like"/>
    <property type="match status" value="1"/>
</dbReference>
<feature type="transmembrane region" description="Helical" evidence="10">
    <location>
        <begin position="321"/>
        <end position="339"/>
    </location>
</feature>
<feature type="transmembrane region" description="Helical" evidence="10">
    <location>
        <begin position="70"/>
        <end position="90"/>
    </location>
</feature>
<dbReference type="GO" id="GO:0005304">
    <property type="term" value="F:L-valine transmembrane transporter activity"/>
    <property type="evidence" value="ECO:0007669"/>
    <property type="project" value="TreeGrafter"/>
</dbReference>
<feature type="transmembrane region" description="Helical" evidence="10">
    <location>
        <begin position="136"/>
        <end position="160"/>
    </location>
</feature>
<keyword evidence="6" id="KW-0029">Amino-acid transport</keyword>
<evidence type="ECO:0000313" key="11">
    <source>
        <dbReference type="EMBL" id="MCW3476735.1"/>
    </source>
</evidence>
<feature type="transmembrane region" description="Helical" evidence="10">
    <location>
        <begin position="235"/>
        <end position="256"/>
    </location>
</feature>
<evidence type="ECO:0000256" key="10">
    <source>
        <dbReference type="SAM" id="Phobius"/>
    </source>
</evidence>
<gene>
    <name evidence="11" type="ORF">OL599_19395</name>
</gene>
<evidence type="ECO:0000256" key="1">
    <source>
        <dbReference type="ARBA" id="ARBA00004651"/>
    </source>
</evidence>
<protein>
    <submittedName>
        <fullName evidence="11">Branched-chain amino acid ABC transporter permease</fullName>
    </submittedName>
</protein>
<dbReference type="GO" id="GO:0015808">
    <property type="term" value="P:L-alanine transport"/>
    <property type="evidence" value="ECO:0007669"/>
    <property type="project" value="TreeGrafter"/>
</dbReference>
<dbReference type="EMBL" id="JAPDNT010000023">
    <property type="protein sequence ID" value="MCW3476735.1"/>
    <property type="molecule type" value="Genomic_DNA"/>
</dbReference>
<sequence length="348" mass="37228">MARMGAVDVALWGMRIGVVLVVVVGTIGTLIKGRYTAAQWFDFVMFGLTIGSIYAQIALGYTMVYGVLRLINFAHGDIVMTGAFAGYFVAAPLDRSGFLQNHPVPGMVAILVVAIATSTTIALLTERIAYRPFRRVVGLAPLICAIGVSFFLEQTFRGAFGSAVKSYPSPEWQRASFNVIGFNVPGIDVLVIGLALLFMLVLYLVVQRTRMGKAMRAVAEDGEAAALMGIDVNKVVVFTFTLGGVMAGIAGVFYAFVYKQVYFFMGFTPGIKAFGAAVLGGIGSIPGAMLGGFFLGLVESVGPSLFLDGIGIPAPYQLRDLIAFTLLIMVLIFRPQGILGERMAKKRA</sequence>
<keyword evidence="7 10" id="KW-1133">Transmembrane helix</keyword>
<dbReference type="GO" id="GO:0015190">
    <property type="term" value="F:L-leucine transmembrane transporter activity"/>
    <property type="evidence" value="ECO:0007669"/>
    <property type="project" value="TreeGrafter"/>
</dbReference>
<feature type="transmembrane region" description="Helical" evidence="10">
    <location>
        <begin position="43"/>
        <end position="63"/>
    </location>
</feature>
<feature type="transmembrane region" description="Helical" evidence="10">
    <location>
        <begin position="12"/>
        <end position="31"/>
    </location>
</feature>
<feature type="transmembrane region" description="Helical" evidence="10">
    <location>
        <begin position="102"/>
        <end position="124"/>
    </location>
</feature>
<accession>A0AA42CJC2</accession>
<dbReference type="PANTHER" id="PTHR11795:SF371">
    <property type="entry name" value="HIGH-AFFINITY BRANCHED-CHAIN AMINO ACID TRANSPORT SYSTEM PERMEASE PROTEIN LIVH"/>
    <property type="match status" value="1"/>
</dbReference>
<dbReference type="RefSeq" id="WP_264715567.1">
    <property type="nucleotide sequence ID" value="NZ_JAPDNT010000023.1"/>
</dbReference>
<dbReference type="AlphaFoldDB" id="A0AA42CJC2"/>
<comment type="subcellular location">
    <subcellularLocation>
        <location evidence="1">Cell membrane</location>
        <topology evidence="1">Multi-pass membrane protein</topology>
    </subcellularLocation>
</comment>
<dbReference type="GO" id="GO:1903806">
    <property type="term" value="P:L-isoleucine import across plasma membrane"/>
    <property type="evidence" value="ECO:0007669"/>
    <property type="project" value="TreeGrafter"/>
</dbReference>
<evidence type="ECO:0000256" key="6">
    <source>
        <dbReference type="ARBA" id="ARBA00022970"/>
    </source>
</evidence>
<dbReference type="Pfam" id="PF02653">
    <property type="entry name" value="BPD_transp_2"/>
    <property type="match status" value="1"/>
</dbReference>
<keyword evidence="8 10" id="KW-0472">Membrane</keyword>